<dbReference type="PANTHER" id="PTHR48030">
    <property type="entry name" value="SPLICING FACTOR 3B SUBUNIT 4"/>
    <property type="match status" value="1"/>
</dbReference>
<sequence>MTTRIAPGVGANLLGQHSAERNQDATTYVGNLDPQVSEELLWELFVQAGPVGK</sequence>
<dbReference type="InterPro" id="IPR012677">
    <property type="entry name" value="Nucleotide-bd_a/b_plait_sf"/>
</dbReference>
<evidence type="ECO:0000259" key="1">
    <source>
        <dbReference type="Pfam" id="PF00076"/>
    </source>
</evidence>
<keyword evidence="3" id="KW-1185">Reference proteome</keyword>
<dbReference type="InterPro" id="IPR052084">
    <property type="entry name" value="SF3B4_spliceosome_assoc"/>
</dbReference>
<reference evidence="3" key="1">
    <citation type="journal article" date="2014" name="Science">
        <title>Ancient hybridizations among the ancestral genomes of bread wheat.</title>
        <authorList>
            <consortium name="International Wheat Genome Sequencing Consortium,"/>
            <person name="Marcussen T."/>
            <person name="Sandve S.R."/>
            <person name="Heier L."/>
            <person name="Spannagl M."/>
            <person name="Pfeifer M."/>
            <person name="Jakobsen K.S."/>
            <person name="Wulff B.B."/>
            <person name="Steuernagel B."/>
            <person name="Mayer K.F."/>
            <person name="Olsen O.A."/>
        </authorList>
    </citation>
    <scope>NUCLEOTIDE SEQUENCE [LARGE SCALE GENOMIC DNA]</scope>
    <source>
        <strain evidence="3">cv. AL8/78</strain>
    </source>
</reference>
<dbReference type="EnsemblPlants" id="AET1Gv20368700.4">
    <property type="protein sequence ID" value="AET1Gv20368700.4"/>
    <property type="gene ID" value="AET1Gv20368700"/>
</dbReference>
<reference evidence="2" key="4">
    <citation type="submission" date="2019-03" db="UniProtKB">
        <authorList>
            <consortium name="EnsemblPlants"/>
        </authorList>
    </citation>
    <scope>IDENTIFICATION</scope>
</reference>
<evidence type="ECO:0000313" key="3">
    <source>
        <dbReference type="Proteomes" id="UP000015105"/>
    </source>
</evidence>
<name>A0A452YC55_AEGTS</name>
<dbReference type="Pfam" id="PF00076">
    <property type="entry name" value="RRM_1"/>
    <property type="match status" value="1"/>
</dbReference>
<reference evidence="3" key="2">
    <citation type="journal article" date="2017" name="Nat. Plants">
        <title>The Aegilops tauschii genome reveals multiple impacts of transposons.</title>
        <authorList>
            <person name="Zhao G."/>
            <person name="Zou C."/>
            <person name="Li K."/>
            <person name="Wang K."/>
            <person name="Li T."/>
            <person name="Gao L."/>
            <person name="Zhang X."/>
            <person name="Wang H."/>
            <person name="Yang Z."/>
            <person name="Liu X."/>
            <person name="Jiang W."/>
            <person name="Mao L."/>
            <person name="Kong X."/>
            <person name="Jiao Y."/>
            <person name="Jia J."/>
        </authorList>
    </citation>
    <scope>NUCLEOTIDE SEQUENCE [LARGE SCALE GENOMIC DNA]</scope>
    <source>
        <strain evidence="3">cv. AL8/78</strain>
    </source>
</reference>
<dbReference type="AlphaFoldDB" id="A0A452YC55"/>
<protein>
    <recommendedName>
        <fullName evidence="1">RRM domain-containing protein</fullName>
    </recommendedName>
</protein>
<dbReference type="Proteomes" id="UP000015105">
    <property type="component" value="Chromosome 1D"/>
</dbReference>
<dbReference type="GO" id="GO:0005730">
    <property type="term" value="C:nucleolus"/>
    <property type="evidence" value="ECO:0007669"/>
    <property type="project" value="TreeGrafter"/>
</dbReference>
<dbReference type="Gramene" id="AET1Gv20368700.4">
    <property type="protein sequence ID" value="AET1Gv20368700.4"/>
    <property type="gene ID" value="AET1Gv20368700"/>
</dbReference>
<feature type="domain" description="RRM" evidence="1">
    <location>
        <begin position="28"/>
        <end position="51"/>
    </location>
</feature>
<proteinExistence type="predicted"/>
<dbReference type="GO" id="GO:0048026">
    <property type="term" value="P:positive regulation of mRNA splicing, via spliceosome"/>
    <property type="evidence" value="ECO:0007669"/>
    <property type="project" value="TreeGrafter"/>
</dbReference>
<dbReference type="SUPFAM" id="SSF54928">
    <property type="entry name" value="RNA-binding domain, RBD"/>
    <property type="match status" value="1"/>
</dbReference>
<dbReference type="InterPro" id="IPR000504">
    <property type="entry name" value="RRM_dom"/>
</dbReference>
<dbReference type="Gene3D" id="3.30.70.330">
    <property type="match status" value="1"/>
</dbReference>
<organism evidence="2 3">
    <name type="scientific">Aegilops tauschii subsp. strangulata</name>
    <name type="common">Goatgrass</name>
    <dbReference type="NCBI Taxonomy" id="200361"/>
    <lineage>
        <taxon>Eukaryota</taxon>
        <taxon>Viridiplantae</taxon>
        <taxon>Streptophyta</taxon>
        <taxon>Embryophyta</taxon>
        <taxon>Tracheophyta</taxon>
        <taxon>Spermatophyta</taxon>
        <taxon>Magnoliopsida</taxon>
        <taxon>Liliopsida</taxon>
        <taxon>Poales</taxon>
        <taxon>Poaceae</taxon>
        <taxon>BOP clade</taxon>
        <taxon>Pooideae</taxon>
        <taxon>Triticodae</taxon>
        <taxon>Triticeae</taxon>
        <taxon>Triticinae</taxon>
        <taxon>Aegilops</taxon>
    </lineage>
</organism>
<accession>A0A452YC55</accession>
<dbReference type="InterPro" id="IPR035979">
    <property type="entry name" value="RBD_domain_sf"/>
</dbReference>
<reference evidence="2" key="5">
    <citation type="journal article" date="2021" name="G3 (Bethesda)">
        <title>Aegilops tauschii genome assembly Aet v5.0 features greater sequence contiguity and improved annotation.</title>
        <authorList>
            <person name="Wang L."/>
            <person name="Zhu T."/>
            <person name="Rodriguez J.C."/>
            <person name="Deal K.R."/>
            <person name="Dubcovsky J."/>
            <person name="McGuire P.E."/>
            <person name="Lux T."/>
            <person name="Spannagl M."/>
            <person name="Mayer K.F.X."/>
            <person name="Baldrich P."/>
            <person name="Meyers B.C."/>
            <person name="Huo N."/>
            <person name="Gu Y.Q."/>
            <person name="Zhou H."/>
            <person name="Devos K.M."/>
            <person name="Bennetzen J.L."/>
            <person name="Unver T."/>
            <person name="Budak H."/>
            <person name="Gulick P.J."/>
            <person name="Galiba G."/>
            <person name="Kalapos B."/>
            <person name="Nelson D.R."/>
            <person name="Li P."/>
            <person name="You F.M."/>
            <person name="Luo M.C."/>
            <person name="Dvorak J."/>
        </authorList>
    </citation>
    <scope>NUCLEOTIDE SEQUENCE [LARGE SCALE GENOMIC DNA]</scope>
    <source>
        <strain evidence="2">cv. AL8/78</strain>
    </source>
</reference>
<evidence type="ECO:0000313" key="2">
    <source>
        <dbReference type="EnsemblPlants" id="AET1Gv20368700.4"/>
    </source>
</evidence>
<dbReference type="GO" id="GO:0003723">
    <property type="term" value="F:RNA binding"/>
    <property type="evidence" value="ECO:0007669"/>
    <property type="project" value="InterPro"/>
</dbReference>
<dbReference type="PANTHER" id="PTHR48030:SF3">
    <property type="entry name" value="SPLICING FACTOR 3B SUBUNIT 4"/>
    <property type="match status" value="1"/>
</dbReference>
<dbReference type="GO" id="GO:0071011">
    <property type="term" value="C:precatalytic spliceosome"/>
    <property type="evidence" value="ECO:0007669"/>
    <property type="project" value="TreeGrafter"/>
</dbReference>
<reference evidence="2" key="3">
    <citation type="journal article" date="2017" name="Nature">
        <title>Genome sequence of the progenitor of the wheat D genome Aegilops tauschii.</title>
        <authorList>
            <person name="Luo M.C."/>
            <person name="Gu Y.Q."/>
            <person name="Puiu D."/>
            <person name="Wang H."/>
            <person name="Twardziok S.O."/>
            <person name="Deal K.R."/>
            <person name="Huo N."/>
            <person name="Zhu T."/>
            <person name="Wang L."/>
            <person name="Wang Y."/>
            <person name="McGuire P.E."/>
            <person name="Liu S."/>
            <person name="Long H."/>
            <person name="Ramasamy R.K."/>
            <person name="Rodriguez J.C."/>
            <person name="Van S.L."/>
            <person name="Yuan L."/>
            <person name="Wang Z."/>
            <person name="Xia Z."/>
            <person name="Xiao L."/>
            <person name="Anderson O.D."/>
            <person name="Ouyang S."/>
            <person name="Liang Y."/>
            <person name="Zimin A.V."/>
            <person name="Pertea G."/>
            <person name="Qi P."/>
            <person name="Bennetzen J.L."/>
            <person name="Dai X."/>
            <person name="Dawson M.W."/>
            <person name="Muller H.G."/>
            <person name="Kugler K."/>
            <person name="Rivarola-Duarte L."/>
            <person name="Spannagl M."/>
            <person name="Mayer K.F.X."/>
            <person name="Lu F.H."/>
            <person name="Bevan M.W."/>
            <person name="Leroy P."/>
            <person name="Li P."/>
            <person name="You F.M."/>
            <person name="Sun Q."/>
            <person name="Liu Z."/>
            <person name="Lyons E."/>
            <person name="Wicker T."/>
            <person name="Salzberg S.L."/>
            <person name="Devos K.M."/>
            <person name="Dvorak J."/>
        </authorList>
    </citation>
    <scope>NUCLEOTIDE SEQUENCE [LARGE SCALE GENOMIC DNA]</scope>
    <source>
        <strain evidence="2">cv. AL8/78</strain>
    </source>
</reference>